<reference evidence="3 4" key="1">
    <citation type="journal article" date="2001" name="J. Bacteriol.">
        <title>Genome sequence and comparative analysis of the solvent-producing bacterium Clostridium acetobutylicum.</title>
        <authorList>
            <person name="Nolling J."/>
            <person name="Breton G."/>
            <person name="Omelchenko M.V."/>
            <person name="Makarova K.S."/>
            <person name="Zeng Q."/>
            <person name="Gibson R."/>
            <person name="Lee H.M."/>
            <person name="Dubois J."/>
            <person name="Qiu D."/>
            <person name="Hitti J."/>
            <person name="Wolf Y.I."/>
            <person name="Tatusov R.L."/>
            <person name="Sabathe F."/>
            <person name="Doucette-Stamm L."/>
            <person name="Soucaille P."/>
            <person name="Daly M.J."/>
            <person name="Bennett G.N."/>
            <person name="Koonin E.V."/>
            <person name="Smith D.R."/>
        </authorList>
    </citation>
    <scope>NUCLEOTIDE SEQUENCE [LARGE SCALE GENOMIC DNA]</scope>
    <source>
        <strain evidence="4">ATCC 824 / DSM 792 / JCM 1419 / LMG 5710 / VKM B-1787</strain>
    </source>
</reference>
<sequence length="367" mass="39404">MSEKNVTGFIADAPNVLIRSRKTRATYTNLTATSGEITFGGDTLKVTGGWSFYNLAEIDKSKSITGKFTDAEMNMSSLAIASGGSVSQGKSEFEIFGDSYQVNDEGKITINDIVKDGSLRINGYEQIADGNVGEGQFKVSIGKSSTIVELPPSDKGTIVSPSYTIDVDNITSLSVQTDDFPKSGEVIIDFPVYAGSEEDEQEITGYLQIIIYKAKILQSTKVGGNYKTASTFDVQINGLDPKRPDKKMYDIRFKPISNTVDTIPPAILSVVPADKSTSATNDIIWTFNEPIDPATVTLSKFSLISTDGSNIKGTLTLSDDRMTVTLKPNVALNTATKYLATVSGDVTDLAGNRLGDNFTTSFTTATS</sequence>
<dbReference type="RefSeq" id="WP_010964438.1">
    <property type="nucleotide sequence ID" value="NC_003030.1"/>
</dbReference>
<dbReference type="STRING" id="272562.CA_C1124"/>
<evidence type="ECO:0000259" key="2">
    <source>
        <dbReference type="Pfam" id="PF13205"/>
    </source>
</evidence>
<dbReference type="OrthoDB" id="9785394at2"/>
<evidence type="ECO:0000313" key="4">
    <source>
        <dbReference type="Proteomes" id="UP000000814"/>
    </source>
</evidence>
<dbReference type="PIR" id="F97038">
    <property type="entry name" value="F97038"/>
</dbReference>
<dbReference type="InterPro" id="IPR014755">
    <property type="entry name" value="Cu-Rt/internalin_Ig-like"/>
</dbReference>
<dbReference type="InterPro" id="IPR032812">
    <property type="entry name" value="SbsA_Ig"/>
</dbReference>
<protein>
    <recommendedName>
        <fullName evidence="2">SbsA Ig-like domain-containing protein</fullName>
    </recommendedName>
</protein>
<keyword evidence="4" id="KW-1185">Reference proteome</keyword>
<dbReference type="EMBL" id="AE001437">
    <property type="protein sequence ID" value="AAK79097.1"/>
    <property type="molecule type" value="Genomic_DNA"/>
</dbReference>
<feature type="domain" description="SbsA Ig-like" evidence="2">
    <location>
        <begin position="261"/>
        <end position="364"/>
    </location>
</feature>
<dbReference type="HOGENOM" id="CLU_753776_0_0_9"/>
<name>Q97JZ8_CLOAB</name>
<gene>
    <name evidence="3" type="ordered locus">CA_C1124</name>
</gene>
<dbReference type="eggNOG" id="COG5184">
    <property type="taxonomic scope" value="Bacteria"/>
</dbReference>
<dbReference type="Gene3D" id="2.60.40.1220">
    <property type="match status" value="1"/>
</dbReference>
<proteinExistence type="predicted"/>
<evidence type="ECO:0000313" key="3">
    <source>
        <dbReference type="EMBL" id="AAK79097.1"/>
    </source>
</evidence>
<dbReference type="PATRIC" id="fig|272562.8.peg.1331"/>
<dbReference type="GeneID" id="44997634"/>
<accession>Q97JZ8</accession>
<keyword evidence="1" id="KW-0732">Signal</keyword>
<dbReference type="Proteomes" id="UP000000814">
    <property type="component" value="Chromosome"/>
</dbReference>
<dbReference type="AlphaFoldDB" id="Q97JZ8"/>
<dbReference type="KEGG" id="cac:CA_C1124"/>
<dbReference type="Pfam" id="PF13205">
    <property type="entry name" value="Big_5"/>
    <property type="match status" value="1"/>
</dbReference>
<organism evidence="3 4">
    <name type="scientific">Clostridium acetobutylicum (strain ATCC 824 / DSM 792 / JCM 1419 / IAM 19013 / LMG 5710 / NBRC 13948 / NRRL B-527 / VKM B-1787 / 2291 / W)</name>
    <dbReference type="NCBI Taxonomy" id="272562"/>
    <lineage>
        <taxon>Bacteria</taxon>
        <taxon>Bacillati</taxon>
        <taxon>Bacillota</taxon>
        <taxon>Clostridia</taxon>
        <taxon>Eubacteriales</taxon>
        <taxon>Clostridiaceae</taxon>
        <taxon>Clostridium</taxon>
    </lineage>
</organism>
<evidence type="ECO:0000256" key="1">
    <source>
        <dbReference type="ARBA" id="ARBA00022729"/>
    </source>
</evidence>